<evidence type="ECO:0000256" key="3">
    <source>
        <dbReference type="ARBA" id="ARBA00019622"/>
    </source>
</evidence>
<keyword evidence="5" id="KW-0805">Transcription regulation</keyword>
<keyword evidence="4" id="KW-0678">Repressor</keyword>
<feature type="region of interest" description="Disordered" evidence="10">
    <location>
        <begin position="1494"/>
        <end position="1617"/>
    </location>
</feature>
<dbReference type="PANTHER" id="PTHR46567">
    <property type="entry name" value="MEDIATOR OF RNA POLYMERASE II TRANSCRIPTION SUBUNIT 12"/>
    <property type="match status" value="1"/>
</dbReference>
<keyword evidence="6" id="KW-0010">Activator</keyword>
<name>A0AAW0GU45_9APHY</name>
<dbReference type="GO" id="GO:0003712">
    <property type="term" value="F:transcription coregulator activity"/>
    <property type="evidence" value="ECO:0007669"/>
    <property type="project" value="InterPro"/>
</dbReference>
<feature type="compositionally biased region" description="Low complexity" evidence="10">
    <location>
        <begin position="1523"/>
        <end position="1546"/>
    </location>
</feature>
<gene>
    <name evidence="12" type="ORF">QCA50_004525</name>
</gene>
<dbReference type="PANTHER" id="PTHR46567:SF1">
    <property type="entry name" value="MEDIATOR OF RNA POLYMERASE II TRANSCRIPTION SUBUNIT 12"/>
    <property type="match status" value="1"/>
</dbReference>
<sequence>MSRGVDGPLPIYESHPPEWLRKAHSSSDLGYAGFFPPRPDQVEESLTENNVKNGLHIAPQVSAETLSARDTVQERLAGEDVLEDLNDLMNQIFARRAETTPAIPSSSFRLPSRVTLNETKRLAWFTDLANPDVPLHKLGKSVPHGAKGHDLLDLLHTKNVAIPRAVWFLRVFGGNETAGLRNKPTLYNPTQYSIDWAIIMNGYLKKQLLEIALPMAPRPGFGIKQTFKGVLSDRDSRERWISRFSYSLQLLRNFYAEGLVDNRTFLAWLIHQLYISNLAQLGFIARLVDEFMEGIVSTRALTRPTVEACLNRLSEIKATPAQDHLVNLENILKTVLMRALLALPNAFVNPKTWLQHSSLLREIVVSYNEDGALGTSTELSVSGLQRDLVDSFINVKRRNEAILFKDLPTRPTGPLSSALHDIKLLNSLSGSTDIESILFFDTVLDESPAFAQKLDILLTWSVTPLQYGDHRPYAAASLLRCWRERAGERAIRRDRTSPDEFIQDQLFDWLDNCEVAAEPGNLSNLALLFGELVKHGLFSYPMYVQRLIARGERGLSSTETDVSRHRNFLRWIPLQFSSSALIMQRKVTLYGVRARKIKEDEIEKEIRKEIRAMLPELFDGESLPIEALTDGLESSCKLMYSAPRFEQVRIVREWLFPILKKKIASQANVTVTDGPNPVTKIYSVSTVLMAHCKCYGSILDLTLFALEQKCTHDLLTIVIDTLRQHVEVWACMNALGRTTEALLAAHQDWKANSATNLSLLDLLIEFDNMRYLDPGVREQIHADRALYKQALHPTHDEPNLVPPALPEILMMAQDSRPDAPSNLAKSLWYKYRTATDWAWKVWDNTMASLHNIPDIFADQQSRTLCALRYAAFLTYIEHHLPSGLDDTVIQWFAGPGGAEMATLTQASWDVVTIVLLYLVVHGALSTVAILKGLVYPSWRAGAEAESVAKGSSLATLLLSVDNICKRLLLGTECGNDYPPADFFEARGLQTRRRDVYREPHFALLMHNLPFLVLLEENINIPPNARKLAKEFRRDICNTCIFRQGVYRDLDTVNLAFEKVLEDDSVPTQVHEALIKALNLVLNEGYSDTGGLDCTMMSASALTPWKLAATFMENRFSMKQLSSALTRDITRKRANDTLDQMAARMFQQDMTAEQSDFVAEMMKGITLPVAQKLISAGLRRLTALLKDPRYASMENSASLISVAGEVLRLLISITKSLRDNEQTIPELEPSGIMVDEGLFTEIVKKLRFIMNFLKPSYPNGDETGNVSRLTMFLARIIHFVLALPSTWTTQFRGFISHYSVTLTALITLFGSGNLINEVLFPLLVDTLCLVLDEVPVDLKQTSITWWLWYPEIGLQTLPLDMPLEYQRQFRSMLSFVSPNPAVASLAYVSQDPSGQTSITPVQNRPWDWTEHLGEPSPTESKPEDKDKEEPTIIKNSASLPLELFAARTTGEQIVIHDDDARTEYAITTFQDDVASGSVFHRDWRETRAPHLLHPDRAELDDEVGPLPTFKGMVQGTGERHSNSRRPSPASSIRSRGSAGRPPSGLSSHRQSPSNLTRFTGSTAGDAIDVDSLDFSATGSKRKSAPSDDEIEIIEGPVPLDSRRAKGKIAVKPRPSKKR</sequence>
<evidence type="ECO:0000256" key="4">
    <source>
        <dbReference type="ARBA" id="ARBA00022491"/>
    </source>
</evidence>
<evidence type="ECO:0000256" key="2">
    <source>
        <dbReference type="ARBA" id="ARBA00010289"/>
    </source>
</evidence>
<comment type="subcellular location">
    <subcellularLocation>
        <location evidence="1">Nucleus</location>
    </subcellularLocation>
</comment>
<dbReference type="GO" id="GO:0016592">
    <property type="term" value="C:mediator complex"/>
    <property type="evidence" value="ECO:0007669"/>
    <property type="project" value="InterPro"/>
</dbReference>
<dbReference type="SMART" id="SM01281">
    <property type="entry name" value="Med12"/>
    <property type="match status" value="1"/>
</dbReference>
<keyword evidence="8" id="KW-0539">Nucleus</keyword>
<protein>
    <recommendedName>
        <fullName evidence="3">Mediator of RNA polymerase II transcription subunit 12</fullName>
    </recommendedName>
    <alternativeName>
        <fullName evidence="9">Mediator complex subunit 12</fullName>
    </alternativeName>
</protein>
<evidence type="ECO:0000256" key="1">
    <source>
        <dbReference type="ARBA" id="ARBA00004123"/>
    </source>
</evidence>
<organism evidence="12 13">
    <name type="scientific">Cerrena zonata</name>
    <dbReference type="NCBI Taxonomy" id="2478898"/>
    <lineage>
        <taxon>Eukaryota</taxon>
        <taxon>Fungi</taxon>
        <taxon>Dikarya</taxon>
        <taxon>Basidiomycota</taxon>
        <taxon>Agaricomycotina</taxon>
        <taxon>Agaricomycetes</taxon>
        <taxon>Polyporales</taxon>
        <taxon>Cerrenaceae</taxon>
        <taxon>Cerrena</taxon>
    </lineage>
</organism>
<proteinExistence type="inferred from homology"/>
<evidence type="ECO:0000259" key="11">
    <source>
        <dbReference type="SMART" id="SM01281"/>
    </source>
</evidence>
<dbReference type="GO" id="GO:0006357">
    <property type="term" value="P:regulation of transcription by RNA polymerase II"/>
    <property type="evidence" value="ECO:0007669"/>
    <property type="project" value="InterPro"/>
</dbReference>
<feature type="domain" description="Mediator complex subunit Med12" evidence="11">
    <location>
        <begin position="107"/>
        <end position="170"/>
    </location>
</feature>
<comment type="caution">
    <text evidence="12">The sequence shown here is derived from an EMBL/GenBank/DDBJ whole genome shotgun (WGS) entry which is preliminary data.</text>
</comment>
<feature type="region of interest" description="Disordered" evidence="10">
    <location>
        <begin position="1390"/>
        <end position="1431"/>
    </location>
</feature>
<dbReference type="EMBL" id="JASBNA010000004">
    <property type="protein sequence ID" value="KAK7692890.1"/>
    <property type="molecule type" value="Genomic_DNA"/>
</dbReference>
<dbReference type="InterPro" id="IPR021990">
    <property type="entry name" value="Mediator_Med12_LCEWAV"/>
</dbReference>
<evidence type="ECO:0000256" key="10">
    <source>
        <dbReference type="SAM" id="MobiDB-lite"/>
    </source>
</evidence>
<comment type="similarity">
    <text evidence="2">Belongs to the Mediator complex subunit 12 family.</text>
</comment>
<evidence type="ECO:0000256" key="8">
    <source>
        <dbReference type="ARBA" id="ARBA00023242"/>
    </source>
</evidence>
<feature type="compositionally biased region" description="Polar residues" evidence="10">
    <location>
        <begin position="1390"/>
        <end position="1401"/>
    </location>
</feature>
<accession>A0AAW0GU45</accession>
<evidence type="ECO:0000256" key="6">
    <source>
        <dbReference type="ARBA" id="ARBA00023159"/>
    </source>
</evidence>
<reference evidence="12 13" key="1">
    <citation type="submission" date="2022-09" db="EMBL/GenBank/DDBJ databases">
        <authorList>
            <person name="Palmer J.M."/>
        </authorList>
    </citation>
    <scope>NUCLEOTIDE SEQUENCE [LARGE SCALE GENOMIC DNA]</scope>
    <source>
        <strain evidence="12 13">DSM 7382</strain>
    </source>
</reference>
<evidence type="ECO:0000313" key="12">
    <source>
        <dbReference type="EMBL" id="KAK7692890.1"/>
    </source>
</evidence>
<feature type="compositionally biased region" description="Polar residues" evidence="10">
    <location>
        <begin position="1547"/>
        <end position="1561"/>
    </location>
</feature>
<dbReference type="Pfam" id="PF09497">
    <property type="entry name" value="Med12"/>
    <property type="match status" value="1"/>
</dbReference>
<feature type="compositionally biased region" description="Basic and acidic residues" evidence="10">
    <location>
        <begin position="1419"/>
        <end position="1430"/>
    </location>
</feature>
<dbReference type="Proteomes" id="UP001385951">
    <property type="component" value="Unassembled WGS sequence"/>
</dbReference>
<evidence type="ECO:0000256" key="9">
    <source>
        <dbReference type="ARBA" id="ARBA00032010"/>
    </source>
</evidence>
<evidence type="ECO:0000313" key="13">
    <source>
        <dbReference type="Proteomes" id="UP001385951"/>
    </source>
</evidence>
<keyword evidence="13" id="KW-1185">Reference proteome</keyword>
<keyword evidence="7" id="KW-0804">Transcription</keyword>
<evidence type="ECO:0000256" key="7">
    <source>
        <dbReference type="ARBA" id="ARBA00023163"/>
    </source>
</evidence>
<evidence type="ECO:0000256" key="5">
    <source>
        <dbReference type="ARBA" id="ARBA00023015"/>
    </source>
</evidence>
<dbReference type="InterPro" id="IPR019035">
    <property type="entry name" value="Mediator_Med12"/>
</dbReference>
<dbReference type="Pfam" id="PF12145">
    <property type="entry name" value="Med12-LCEWAV"/>
    <property type="match status" value="1"/>
</dbReference>
<feature type="compositionally biased region" description="Basic residues" evidence="10">
    <location>
        <begin position="1603"/>
        <end position="1617"/>
    </location>
</feature>